<gene>
    <name evidence="1" type="ORF">QCL97_014160</name>
</gene>
<evidence type="ECO:0008006" key="3">
    <source>
        <dbReference type="Google" id="ProtNLM"/>
    </source>
</evidence>
<organism evidence="1 2">
    <name type="scientific">Chromobacterium amazonense</name>
    <dbReference type="NCBI Taxonomy" id="1382803"/>
    <lineage>
        <taxon>Bacteria</taxon>
        <taxon>Pseudomonadati</taxon>
        <taxon>Pseudomonadota</taxon>
        <taxon>Betaproteobacteria</taxon>
        <taxon>Neisseriales</taxon>
        <taxon>Chromobacteriaceae</taxon>
        <taxon>Chromobacterium</taxon>
    </lineage>
</organism>
<evidence type="ECO:0000313" key="2">
    <source>
        <dbReference type="Proteomes" id="UP001224516"/>
    </source>
</evidence>
<sequence length="359" mass="40056">MIIVKINSKNTLIISHSKALNPNDESIFPLRALNVHLLKSKEQTFVETCTEDIAWAFFSSRIPKKNHGMLRILFHEWVTAPIKFGSEGTYISLDSKSRFAQGANSIIQSTQHKYFESVEYLAFALMGNLAATECRKKEENLALDILANLATYEEVVIDPIITGIKELISCNRYKPPAPGKSMYGPAAVVDWTKDIAKELRSAPSIERLYKKIAAIHDFSQANRGSDEFLHEKRNDHRDMRVNKYSLNEGHADVIAARIRGISIWAGKSGSTIDIIQAAKLVSQVNEKELAALTLCIAAFFHFMPTSQSSTHTYHEVVSGASTVDGRILSYLPDMPPTPPVSFIYSKKQLPPGSLYLSKL</sequence>
<dbReference type="Proteomes" id="UP001224516">
    <property type="component" value="Unassembled WGS sequence"/>
</dbReference>
<dbReference type="RefSeq" id="WP_307910031.1">
    <property type="nucleotide sequence ID" value="NZ_JAVFJF020000030.1"/>
</dbReference>
<accession>A0ABU8V3W5</accession>
<evidence type="ECO:0000313" key="1">
    <source>
        <dbReference type="EMBL" id="MEJ8675876.1"/>
    </source>
</evidence>
<name>A0ABU8V3W5_9NEIS</name>
<dbReference type="EMBL" id="JAVFJF020000030">
    <property type="protein sequence ID" value="MEJ8675876.1"/>
    <property type="molecule type" value="Genomic_DNA"/>
</dbReference>
<protein>
    <recommendedName>
        <fullName evidence="3">Apea-like HEPN domain-containing protein</fullName>
    </recommendedName>
</protein>
<keyword evidence="2" id="KW-1185">Reference proteome</keyword>
<proteinExistence type="predicted"/>
<reference evidence="1 2" key="1">
    <citation type="submission" date="2023-12" db="EMBL/GenBank/DDBJ databases">
        <title>Evaluation and characterization of a potential secondary metabolite violacein from indigenous Chromobacterium amazonense SAM215.</title>
        <authorList>
            <person name="Tarafdar M.R."/>
            <person name="Abedin S.M."/>
            <person name="Atiqua A."/>
            <person name="Saha A."/>
            <person name="Khan S.N."/>
        </authorList>
    </citation>
    <scope>NUCLEOTIDE SEQUENCE [LARGE SCALE GENOMIC DNA]</scope>
    <source>
        <strain evidence="1 2">SAM215</strain>
    </source>
</reference>
<comment type="caution">
    <text evidence="1">The sequence shown here is derived from an EMBL/GenBank/DDBJ whole genome shotgun (WGS) entry which is preliminary data.</text>
</comment>